<evidence type="ECO:0000313" key="2">
    <source>
        <dbReference type="Proteomes" id="UP001154282"/>
    </source>
</evidence>
<reference evidence="1" key="1">
    <citation type="submission" date="2022-08" db="EMBL/GenBank/DDBJ databases">
        <authorList>
            <person name="Gutierrez-Valencia J."/>
        </authorList>
    </citation>
    <scope>NUCLEOTIDE SEQUENCE</scope>
</reference>
<dbReference type="AlphaFoldDB" id="A0AAV0LP59"/>
<dbReference type="Proteomes" id="UP001154282">
    <property type="component" value="Unassembled WGS sequence"/>
</dbReference>
<keyword evidence="2" id="KW-1185">Reference proteome</keyword>
<proteinExistence type="predicted"/>
<evidence type="ECO:0000313" key="1">
    <source>
        <dbReference type="EMBL" id="CAI0435266.1"/>
    </source>
</evidence>
<sequence>MKLLLEACFVTIWEGASVPTSATLAPVPSRQRS</sequence>
<name>A0AAV0LP59_9ROSI</name>
<comment type="caution">
    <text evidence="1">The sequence shown here is derived from an EMBL/GenBank/DDBJ whole genome shotgun (WGS) entry which is preliminary data.</text>
</comment>
<organism evidence="1 2">
    <name type="scientific">Linum tenue</name>
    <dbReference type="NCBI Taxonomy" id="586396"/>
    <lineage>
        <taxon>Eukaryota</taxon>
        <taxon>Viridiplantae</taxon>
        <taxon>Streptophyta</taxon>
        <taxon>Embryophyta</taxon>
        <taxon>Tracheophyta</taxon>
        <taxon>Spermatophyta</taxon>
        <taxon>Magnoliopsida</taxon>
        <taxon>eudicotyledons</taxon>
        <taxon>Gunneridae</taxon>
        <taxon>Pentapetalae</taxon>
        <taxon>rosids</taxon>
        <taxon>fabids</taxon>
        <taxon>Malpighiales</taxon>
        <taxon>Linaceae</taxon>
        <taxon>Linum</taxon>
    </lineage>
</organism>
<gene>
    <name evidence="1" type="ORF">LITE_LOCUS24633</name>
</gene>
<protein>
    <submittedName>
        <fullName evidence="1">Uncharacterized protein</fullName>
    </submittedName>
</protein>
<accession>A0AAV0LP59</accession>
<dbReference type="EMBL" id="CAMGYJ010000006">
    <property type="protein sequence ID" value="CAI0435266.1"/>
    <property type="molecule type" value="Genomic_DNA"/>
</dbReference>